<protein>
    <submittedName>
        <fullName evidence="2">Uncharacterized protein</fullName>
    </submittedName>
</protein>
<keyword evidence="3" id="KW-1185">Reference proteome</keyword>
<evidence type="ECO:0000313" key="2">
    <source>
        <dbReference type="EMBL" id="KAI5068272.1"/>
    </source>
</evidence>
<dbReference type="PANTHER" id="PTHR34190:SF4">
    <property type="entry name" value="EXPRESSED PROTEIN"/>
    <property type="match status" value="1"/>
</dbReference>
<feature type="region of interest" description="Disordered" evidence="1">
    <location>
        <begin position="50"/>
        <end position="92"/>
    </location>
</feature>
<feature type="compositionally biased region" description="Low complexity" evidence="1">
    <location>
        <begin position="61"/>
        <end position="75"/>
    </location>
</feature>
<dbReference type="AlphaFoldDB" id="A0A9D4ZBW4"/>
<dbReference type="PANTHER" id="PTHR34190">
    <property type="entry name" value="EXPRESSED PROTEIN"/>
    <property type="match status" value="1"/>
</dbReference>
<accession>A0A9D4ZBW4</accession>
<feature type="region of interest" description="Disordered" evidence="1">
    <location>
        <begin position="186"/>
        <end position="232"/>
    </location>
</feature>
<dbReference type="Proteomes" id="UP000886520">
    <property type="component" value="Chromosome 16"/>
</dbReference>
<proteinExistence type="predicted"/>
<dbReference type="EMBL" id="JABFUD020000016">
    <property type="protein sequence ID" value="KAI5068272.1"/>
    <property type="molecule type" value="Genomic_DNA"/>
</dbReference>
<gene>
    <name evidence="2" type="ORF">GOP47_0016617</name>
</gene>
<organism evidence="2 3">
    <name type="scientific">Adiantum capillus-veneris</name>
    <name type="common">Maidenhair fern</name>
    <dbReference type="NCBI Taxonomy" id="13818"/>
    <lineage>
        <taxon>Eukaryota</taxon>
        <taxon>Viridiplantae</taxon>
        <taxon>Streptophyta</taxon>
        <taxon>Embryophyta</taxon>
        <taxon>Tracheophyta</taxon>
        <taxon>Polypodiopsida</taxon>
        <taxon>Polypodiidae</taxon>
        <taxon>Polypodiales</taxon>
        <taxon>Pteridineae</taxon>
        <taxon>Pteridaceae</taxon>
        <taxon>Vittarioideae</taxon>
        <taxon>Adiantum</taxon>
    </lineage>
</organism>
<reference evidence="2" key="1">
    <citation type="submission" date="2021-01" db="EMBL/GenBank/DDBJ databases">
        <title>Adiantum capillus-veneris genome.</title>
        <authorList>
            <person name="Fang Y."/>
            <person name="Liao Q."/>
        </authorList>
    </citation>
    <scope>NUCLEOTIDE SEQUENCE</scope>
    <source>
        <strain evidence="2">H3</strain>
        <tissue evidence="2">Leaf</tissue>
    </source>
</reference>
<name>A0A9D4ZBW4_ADICA</name>
<feature type="compositionally biased region" description="Basic and acidic residues" evidence="1">
    <location>
        <begin position="186"/>
        <end position="197"/>
    </location>
</feature>
<feature type="compositionally biased region" description="Basic and acidic residues" evidence="1">
    <location>
        <begin position="204"/>
        <end position="213"/>
    </location>
</feature>
<comment type="caution">
    <text evidence="2">The sequence shown here is derived from an EMBL/GenBank/DDBJ whole genome shotgun (WGS) entry which is preliminary data.</text>
</comment>
<evidence type="ECO:0000313" key="3">
    <source>
        <dbReference type="Proteomes" id="UP000886520"/>
    </source>
</evidence>
<sequence>MGECKSGQEGLKDQEVLELCSFEDIAALPPQLNGASDSLLQRIDHLDNILTEMEDKAPTEPNSSPSTSPRPTSRPHCSEPTAPLGLERRRKPTETVLEEVQEKGTLVERISDLEKRVMKLHRMLSLKSNENVAYPSGFHIPGIAHRRAMSHQETHNQQSFEEPIDVEKHEVTRSHSDYLGRKNHIEPFVDSSSHDTHSTTSESPHVRQYEEKMSSGAEQDPRCSAQPSKKKKLRIRKWLSKRLHIHLPGSSPQDRNHCASIGRCWGPKIHPKNCCNVRKKDMNTTPYTH</sequence>
<dbReference type="OrthoDB" id="783251at2759"/>
<evidence type="ECO:0000256" key="1">
    <source>
        <dbReference type="SAM" id="MobiDB-lite"/>
    </source>
</evidence>